<dbReference type="GO" id="GO:0004140">
    <property type="term" value="F:dephospho-CoA kinase activity"/>
    <property type="evidence" value="ECO:0007669"/>
    <property type="project" value="InterPro"/>
</dbReference>
<evidence type="ECO:0000256" key="1">
    <source>
        <dbReference type="ARBA" id="ARBA00004724"/>
    </source>
</evidence>
<gene>
    <name evidence="4" type="ORF">MKW98_020517</name>
</gene>
<dbReference type="InterPro" id="IPR001977">
    <property type="entry name" value="Depp_CoAkinase"/>
</dbReference>
<dbReference type="Proteomes" id="UP001202328">
    <property type="component" value="Unassembled WGS sequence"/>
</dbReference>
<name>A0AAD4SMP2_9MAGN</name>
<dbReference type="Pfam" id="PF01121">
    <property type="entry name" value="CoaE"/>
    <property type="match status" value="1"/>
</dbReference>
<keyword evidence="5" id="KW-1185">Reference proteome</keyword>
<keyword evidence="3" id="KW-0067">ATP-binding</keyword>
<organism evidence="4 5">
    <name type="scientific">Papaver atlanticum</name>
    <dbReference type="NCBI Taxonomy" id="357466"/>
    <lineage>
        <taxon>Eukaryota</taxon>
        <taxon>Viridiplantae</taxon>
        <taxon>Streptophyta</taxon>
        <taxon>Embryophyta</taxon>
        <taxon>Tracheophyta</taxon>
        <taxon>Spermatophyta</taxon>
        <taxon>Magnoliopsida</taxon>
        <taxon>Ranunculales</taxon>
        <taxon>Papaveraceae</taxon>
        <taxon>Papaveroideae</taxon>
        <taxon>Papaver</taxon>
    </lineage>
</organism>
<dbReference type="PANTHER" id="PTHR10695">
    <property type="entry name" value="DEPHOSPHO-COA KINASE-RELATED"/>
    <property type="match status" value="1"/>
</dbReference>
<dbReference type="PANTHER" id="PTHR10695:SF46">
    <property type="entry name" value="BIFUNCTIONAL COENZYME A SYNTHASE-RELATED"/>
    <property type="match status" value="1"/>
</dbReference>
<evidence type="ECO:0008006" key="6">
    <source>
        <dbReference type="Google" id="ProtNLM"/>
    </source>
</evidence>
<dbReference type="GO" id="GO:0015937">
    <property type="term" value="P:coenzyme A biosynthetic process"/>
    <property type="evidence" value="ECO:0007669"/>
    <property type="project" value="InterPro"/>
</dbReference>
<dbReference type="PROSITE" id="PS51219">
    <property type="entry name" value="DPCK"/>
    <property type="match status" value="1"/>
</dbReference>
<reference evidence="4" key="1">
    <citation type="submission" date="2022-04" db="EMBL/GenBank/DDBJ databases">
        <title>A functionally conserved STORR gene fusion in Papaver species that diverged 16.8 million years ago.</title>
        <authorList>
            <person name="Catania T."/>
        </authorList>
    </citation>
    <scope>NUCLEOTIDE SEQUENCE</scope>
    <source>
        <strain evidence="4">S-188037</strain>
    </source>
</reference>
<dbReference type="CDD" id="cd02022">
    <property type="entry name" value="DPCK"/>
    <property type="match status" value="1"/>
</dbReference>
<dbReference type="Gene3D" id="3.40.50.300">
    <property type="entry name" value="P-loop containing nucleotide triphosphate hydrolases"/>
    <property type="match status" value="2"/>
</dbReference>
<comment type="pathway">
    <text evidence="1">Cofactor biosynthesis; coenzyme A biosynthesis.</text>
</comment>
<proteinExistence type="predicted"/>
<evidence type="ECO:0000256" key="3">
    <source>
        <dbReference type="ARBA" id="ARBA00022840"/>
    </source>
</evidence>
<sequence>MVTINLACSPCEKFLAPSLPSSLPPKGTGGWKKVIAAIGHEILLDNTGEVNRPLLGQIVFSDPSKRQLLNRLLAPYISEGIFLEIKRLVTRDAISEEHARNRINAQMELDSKREKADIVIDNSGSLVETKVEFEKVFMLVETSITANVR</sequence>
<accession>A0AAD4SMP2</accession>
<comment type="caution">
    <text evidence="4">The sequence shown here is derived from an EMBL/GenBank/DDBJ whole genome shotgun (WGS) entry which is preliminary data.</text>
</comment>
<evidence type="ECO:0000313" key="5">
    <source>
        <dbReference type="Proteomes" id="UP001202328"/>
    </source>
</evidence>
<dbReference type="AlphaFoldDB" id="A0AAD4SMP2"/>
<dbReference type="GO" id="GO:0005524">
    <property type="term" value="F:ATP binding"/>
    <property type="evidence" value="ECO:0007669"/>
    <property type="project" value="UniProtKB-KW"/>
</dbReference>
<dbReference type="InterPro" id="IPR027417">
    <property type="entry name" value="P-loop_NTPase"/>
</dbReference>
<keyword evidence="2" id="KW-0547">Nucleotide-binding</keyword>
<dbReference type="SUPFAM" id="SSF52540">
    <property type="entry name" value="P-loop containing nucleoside triphosphate hydrolases"/>
    <property type="match status" value="1"/>
</dbReference>
<protein>
    <recommendedName>
        <fullName evidence="6">Dephospho-CoA kinase</fullName>
    </recommendedName>
</protein>
<evidence type="ECO:0000256" key="2">
    <source>
        <dbReference type="ARBA" id="ARBA00022741"/>
    </source>
</evidence>
<evidence type="ECO:0000313" key="4">
    <source>
        <dbReference type="EMBL" id="KAI3914970.1"/>
    </source>
</evidence>
<dbReference type="EMBL" id="JAJJMB010009213">
    <property type="protein sequence ID" value="KAI3914970.1"/>
    <property type="molecule type" value="Genomic_DNA"/>
</dbReference>